<proteinExistence type="predicted"/>
<feature type="region of interest" description="Disordered" evidence="1">
    <location>
        <begin position="100"/>
        <end position="196"/>
    </location>
</feature>
<evidence type="ECO:0000256" key="1">
    <source>
        <dbReference type="SAM" id="MobiDB-lite"/>
    </source>
</evidence>
<comment type="caution">
    <text evidence="3">The sequence shown here is derived from an EMBL/GenBank/DDBJ whole genome shotgun (WGS) entry which is preliminary data.</text>
</comment>
<dbReference type="Pfam" id="PF12110">
    <property type="entry name" value="Nup96"/>
    <property type="match status" value="1"/>
</dbReference>
<dbReference type="InterPro" id="IPR021967">
    <property type="entry name" value="Nup98_C"/>
</dbReference>
<evidence type="ECO:0000259" key="2">
    <source>
        <dbReference type="Pfam" id="PF12110"/>
    </source>
</evidence>
<feature type="compositionally biased region" description="Basic residues" evidence="1">
    <location>
        <begin position="123"/>
        <end position="137"/>
    </location>
</feature>
<feature type="domain" description="Nuclear pore complex protein NUP96 C-terminal" evidence="2">
    <location>
        <begin position="469"/>
        <end position="805"/>
    </location>
</feature>
<feature type="compositionally biased region" description="Acidic residues" evidence="1">
    <location>
        <begin position="100"/>
        <end position="110"/>
    </location>
</feature>
<accession>A0A2V3IKT8</accession>
<keyword evidence="4" id="KW-1185">Reference proteome</keyword>
<name>A0A2V3IKT8_9FLOR</name>
<organism evidence="3 4">
    <name type="scientific">Gracilariopsis chorda</name>
    <dbReference type="NCBI Taxonomy" id="448386"/>
    <lineage>
        <taxon>Eukaryota</taxon>
        <taxon>Rhodophyta</taxon>
        <taxon>Florideophyceae</taxon>
        <taxon>Rhodymeniophycidae</taxon>
        <taxon>Gracilariales</taxon>
        <taxon>Gracilariaceae</taxon>
        <taxon>Gracilariopsis</taxon>
    </lineage>
</organism>
<dbReference type="STRING" id="448386.A0A2V3IKT8"/>
<evidence type="ECO:0000313" key="4">
    <source>
        <dbReference type="Proteomes" id="UP000247409"/>
    </source>
</evidence>
<dbReference type="OrthoDB" id="3797628at2759"/>
<feature type="compositionally biased region" description="Basic and acidic residues" evidence="1">
    <location>
        <begin position="111"/>
        <end position="122"/>
    </location>
</feature>
<evidence type="ECO:0000313" key="3">
    <source>
        <dbReference type="EMBL" id="PXF42673.1"/>
    </source>
</evidence>
<gene>
    <name evidence="3" type="ORF">BWQ96_07616</name>
</gene>
<dbReference type="EMBL" id="NBIV01000154">
    <property type="protein sequence ID" value="PXF42673.1"/>
    <property type="molecule type" value="Genomic_DNA"/>
</dbReference>
<reference evidence="3 4" key="1">
    <citation type="journal article" date="2018" name="Mol. Biol. Evol.">
        <title>Analysis of the draft genome of the red seaweed Gracilariopsis chorda provides insights into genome size evolution in Rhodophyta.</title>
        <authorList>
            <person name="Lee J."/>
            <person name="Yang E.C."/>
            <person name="Graf L."/>
            <person name="Yang J.H."/>
            <person name="Qiu H."/>
            <person name="Zel Zion U."/>
            <person name="Chan C.X."/>
            <person name="Stephens T.G."/>
            <person name="Weber A.P.M."/>
            <person name="Boo G.H."/>
            <person name="Boo S.M."/>
            <person name="Kim K.M."/>
            <person name="Shin Y."/>
            <person name="Jung M."/>
            <person name="Lee S.J."/>
            <person name="Yim H.S."/>
            <person name="Lee J.H."/>
            <person name="Bhattacharya D."/>
            <person name="Yoon H.S."/>
        </authorList>
    </citation>
    <scope>NUCLEOTIDE SEQUENCE [LARGE SCALE GENOMIC DNA]</scope>
    <source>
        <strain evidence="3 4">SKKU-2015</strain>
        <tissue evidence="3">Whole body</tissue>
    </source>
</reference>
<dbReference type="AlphaFoldDB" id="A0A2V3IKT8"/>
<dbReference type="Proteomes" id="UP000247409">
    <property type="component" value="Unassembled WGS sequence"/>
</dbReference>
<sequence length="1004" mass="111897">MPLHVVSPHGHLAIFASPTARRADVPLISWGPSSIYVPSNCSLNGPAQVWFHLPHVSITSAKRWCSRANARFLSQWGNQSNLHGFGFSVRSFSRYRYVDSEEDSDTEPHEDEERIESADRRRALTRKAGRTPARRRVTVSQRQEVKQEQPQQRLSPPQRPRMSARIIVDLTDDEEELKSEGELTEKPTPQPVDDPFNDPFKQPTQWQDSDLDYPKIHTLREVLFEPKPLPHQRPPPDTSPEDADMFEPHSFYAPVKTPVEPDSDVEEPPLVVTDMLAPTSPAFPKLQNSLTSACQDLFVDTGLSLGRSTRVSFNSEVLVAQKYCFRPHALEQDCFTIEATSLFSTSPPEMEVLTQTLRSQFAAWYGCQSDGTDLKTPSLRDAFNIPSVFNATAKQIVADLRDSHKRLGDLNASHASVVFGLLYALYKKSRVEYDDGEDNLLRRISQWAAGPVRTAFDDVNGEVPRMRQAVIDLCLGDVEKAADAAIECGRLRLAMLMARALETPKDDLRDDALEQLIIYRLLDPHDAQNLDADEYPTAMDDLLEHCSEDSAVDIEERLILVLLSGHVSTVARYLGFSWYRLFIMELLHGAGNKDDTQPERVASAVSVIRKSGIATVAPHGNSESEHDVAYHLLRLYEDPGGKYPIASGVYSPCSFGFNYKPLDTQFAWLLHQVLSAIIPEATTTAAPYILADGFSSQLRAAGLPLWSFYVLCTAGVPLSVLKNALVRDWPDMANDVVEAVMGRAPEEAMDVDGGNSAVRRLMNRDEESSEDGLLATVSRDDLDAENFLQGVLRVPAVWIAEARAVAARAAGDVFEECKMWLACETEEGSANAHNLLTEQIMPEVIIGEDSTHYGPCTDMLRTLGKRKHISNWRSGGGLVLDYMEQVVGASQEKPKANLVVLHDMVNRVGAYKERAKTDLQRHSATVIADGIATAQRAILLYVDGEMKGRYLTELIEDLERLPVSTTVRARLVSEYTIEEEKGRKVSMRFSGAFPGYGKYLTVEE</sequence>
<protein>
    <recommendedName>
        <fullName evidence="2">Nuclear pore complex protein NUP96 C-terminal domain-containing protein</fullName>
    </recommendedName>
</protein>